<evidence type="ECO:0000313" key="1">
    <source>
        <dbReference type="EMBL" id="REC59105.1"/>
    </source>
</evidence>
<keyword evidence="2" id="KW-1185">Reference proteome</keyword>
<comment type="caution">
    <text evidence="1">The sequence shown here is derived from an EMBL/GenBank/DDBJ whole genome shotgun (WGS) entry which is preliminary data.</text>
</comment>
<reference evidence="2" key="1">
    <citation type="submission" date="2018-06" db="EMBL/GenBank/DDBJ databases">
        <authorList>
            <person name="Lum Nde A."/>
            <person name="Hugo C."/>
        </authorList>
    </citation>
    <scope>NUCLEOTIDE SEQUENCE [LARGE SCALE GENOMIC DNA]</scope>
    <source>
        <strain evidence="2">1_F178</strain>
    </source>
</reference>
<protein>
    <submittedName>
        <fullName evidence="1">Uncharacterized protein</fullName>
    </submittedName>
</protein>
<evidence type="ECO:0000313" key="2">
    <source>
        <dbReference type="Proteomes" id="UP000256686"/>
    </source>
</evidence>
<proteinExistence type="predicted"/>
<dbReference type="AlphaFoldDB" id="A0A3D9BZY5"/>
<dbReference type="EMBL" id="QNVT01000051">
    <property type="protein sequence ID" value="REC59105.1"/>
    <property type="molecule type" value="Genomic_DNA"/>
</dbReference>
<sequence length="79" mass="9485">MFYEVFKAFVIALLSRVIKSKVVELLQKVVELLQFFRFIVKSFFSEKRPSIFAKQSLNHKILLTIKIYKSWQKEIQEES</sequence>
<dbReference type="Proteomes" id="UP000256686">
    <property type="component" value="Unassembled WGS sequence"/>
</dbReference>
<accession>A0A3D9BZY5</accession>
<name>A0A3D9BZY5_9FLAO</name>
<gene>
    <name evidence="1" type="ORF">DRF65_27760</name>
</gene>
<organism evidence="1 2">
    <name type="scientific">Chryseobacterium pennae</name>
    <dbReference type="NCBI Taxonomy" id="2258962"/>
    <lineage>
        <taxon>Bacteria</taxon>
        <taxon>Pseudomonadati</taxon>
        <taxon>Bacteroidota</taxon>
        <taxon>Flavobacteriia</taxon>
        <taxon>Flavobacteriales</taxon>
        <taxon>Weeksellaceae</taxon>
        <taxon>Chryseobacterium group</taxon>
        <taxon>Chryseobacterium</taxon>
    </lineage>
</organism>